<dbReference type="OrthoDB" id="7349010at2"/>
<evidence type="ECO:0000313" key="2">
    <source>
        <dbReference type="EMBL" id="KLV04398.1"/>
    </source>
</evidence>
<dbReference type="PATRIC" id="fig|1195763.3.peg.3135"/>
<dbReference type="Pfam" id="PF01814">
    <property type="entry name" value="Hemerythrin"/>
    <property type="match status" value="1"/>
</dbReference>
<accession>A0A0J1GXK8</accession>
<dbReference type="CDD" id="cd12108">
    <property type="entry name" value="Hr-like"/>
    <property type="match status" value="1"/>
</dbReference>
<protein>
    <submittedName>
        <fullName evidence="2">Cation-binding protein</fullName>
    </submittedName>
</protein>
<keyword evidence="3" id="KW-1185">Reference proteome</keyword>
<dbReference type="Gene3D" id="1.20.120.520">
    <property type="entry name" value="nmb1532 protein domain like"/>
    <property type="match status" value="1"/>
</dbReference>
<dbReference type="STRING" id="1195763.ABT56_14760"/>
<dbReference type="EMBL" id="LDOT01000022">
    <property type="protein sequence ID" value="KLV04398.1"/>
    <property type="molecule type" value="Genomic_DNA"/>
</dbReference>
<reference evidence="2 3" key="1">
    <citation type="submission" date="2015-05" db="EMBL/GenBank/DDBJ databases">
        <title>Photobacterium galathea sp. nov.</title>
        <authorList>
            <person name="Machado H."/>
            <person name="Gram L."/>
        </authorList>
    </citation>
    <scope>NUCLEOTIDE SEQUENCE [LARGE SCALE GENOMIC DNA]</scope>
    <source>
        <strain evidence="2 3">CGMCC 1.12159</strain>
    </source>
</reference>
<sequence length="180" mass="20857">MMLDIIHAEHGNIVRLLGILQHKLKLIRNGDEVDYSLLRDIVEYLQSHAEQCHHPKEDVLYHYYQAHYADDNGALASLEQEHQQLAVLTHEFAELVDMILMDAVIPLDIFADKLNAFVDRQRAHLEFEECQIFPMIQAHFTSADWQAVANEYQECGSDPLFGNEVALRYRNLAERLRESA</sequence>
<dbReference type="PANTHER" id="PTHR39966:SF1">
    <property type="entry name" value="HEMERYTHRIN-LIKE DOMAIN-CONTAINING PROTEIN"/>
    <property type="match status" value="1"/>
</dbReference>
<dbReference type="AlphaFoldDB" id="A0A0J1GXK8"/>
<dbReference type="PANTHER" id="PTHR39966">
    <property type="entry name" value="BLL2471 PROTEIN-RELATED"/>
    <property type="match status" value="1"/>
</dbReference>
<evidence type="ECO:0000259" key="1">
    <source>
        <dbReference type="Pfam" id="PF01814"/>
    </source>
</evidence>
<comment type="caution">
    <text evidence="2">The sequence shown here is derived from an EMBL/GenBank/DDBJ whole genome shotgun (WGS) entry which is preliminary data.</text>
</comment>
<proteinExistence type="predicted"/>
<gene>
    <name evidence="2" type="ORF">ABT56_14760</name>
</gene>
<dbReference type="GO" id="GO:0005886">
    <property type="term" value="C:plasma membrane"/>
    <property type="evidence" value="ECO:0007669"/>
    <property type="project" value="TreeGrafter"/>
</dbReference>
<name>A0A0J1GXK8_9GAMM</name>
<evidence type="ECO:0000313" key="3">
    <source>
        <dbReference type="Proteomes" id="UP000036097"/>
    </source>
</evidence>
<dbReference type="Proteomes" id="UP000036097">
    <property type="component" value="Unassembled WGS sequence"/>
</dbReference>
<dbReference type="RefSeq" id="WP_047879658.1">
    <property type="nucleotide sequence ID" value="NZ_LDOT01000022.1"/>
</dbReference>
<dbReference type="InterPro" id="IPR012312">
    <property type="entry name" value="Hemerythrin-like"/>
</dbReference>
<feature type="domain" description="Hemerythrin-like" evidence="1">
    <location>
        <begin position="2"/>
        <end position="136"/>
    </location>
</feature>
<organism evidence="2 3">
    <name type="scientific">Photobacterium aquae</name>
    <dbReference type="NCBI Taxonomy" id="1195763"/>
    <lineage>
        <taxon>Bacteria</taxon>
        <taxon>Pseudomonadati</taxon>
        <taxon>Pseudomonadota</taxon>
        <taxon>Gammaproteobacteria</taxon>
        <taxon>Vibrionales</taxon>
        <taxon>Vibrionaceae</taxon>
        <taxon>Photobacterium</taxon>
    </lineage>
</organism>